<dbReference type="GO" id="GO:0004672">
    <property type="term" value="F:protein kinase activity"/>
    <property type="evidence" value="ECO:0007669"/>
    <property type="project" value="UniProtKB-ARBA"/>
</dbReference>
<dbReference type="AlphaFoldDB" id="A0A6J4LGP6"/>
<dbReference type="InterPro" id="IPR008207">
    <property type="entry name" value="Sig_transdc_His_kin_Hpt_dom"/>
</dbReference>
<comment type="caution">
    <text evidence="1">Lacks conserved residue(s) required for the propagation of feature annotation.</text>
</comment>
<gene>
    <name evidence="3" type="ORF">AVDCRST_MAG11-2481</name>
</gene>
<protein>
    <recommendedName>
        <fullName evidence="2">HPt domain-containing protein</fullName>
    </recommendedName>
</protein>
<dbReference type="InterPro" id="IPR036641">
    <property type="entry name" value="HPT_dom_sf"/>
</dbReference>
<dbReference type="GO" id="GO:0000160">
    <property type="term" value="P:phosphorelay signal transduction system"/>
    <property type="evidence" value="ECO:0007669"/>
    <property type="project" value="InterPro"/>
</dbReference>
<dbReference type="SUPFAM" id="SSF47226">
    <property type="entry name" value="Histidine-containing phosphotransfer domain, HPT domain"/>
    <property type="match status" value="2"/>
</dbReference>
<feature type="domain" description="HPt" evidence="2">
    <location>
        <begin position="1"/>
        <end position="101"/>
    </location>
</feature>
<reference evidence="3" key="1">
    <citation type="submission" date="2020-02" db="EMBL/GenBank/DDBJ databases">
        <authorList>
            <person name="Meier V. D."/>
        </authorList>
    </citation>
    <scope>NUCLEOTIDE SEQUENCE</scope>
    <source>
        <strain evidence="3">AVDCRST_MAG11</strain>
    </source>
</reference>
<dbReference type="PROSITE" id="PS50894">
    <property type="entry name" value="HPT"/>
    <property type="match status" value="1"/>
</dbReference>
<evidence type="ECO:0000259" key="2">
    <source>
        <dbReference type="PROSITE" id="PS50894"/>
    </source>
</evidence>
<evidence type="ECO:0000313" key="3">
    <source>
        <dbReference type="EMBL" id="CAA9331163.1"/>
    </source>
</evidence>
<organism evidence="3">
    <name type="scientific">uncultured Gemmatimonadaceae bacterium</name>
    <dbReference type="NCBI Taxonomy" id="246130"/>
    <lineage>
        <taxon>Bacteria</taxon>
        <taxon>Pseudomonadati</taxon>
        <taxon>Gemmatimonadota</taxon>
        <taxon>Gemmatimonadia</taxon>
        <taxon>Gemmatimonadales</taxon>
        <taxon>Gemmatimonadaceae</taxon>
        <taxon>environmental samples</taxon>
    </lineage>
</organism>
<evidence type="ECO:0000256" key="1">
    <source>
        <dbReference type="PROSITE-ProRule" id="PRU00110"/>
    </source>
</evidence>
<dbReference type="EMBL" id="CADCTU010000558">
    <property type="protein sequence ID" value="CAA9331163.1"/>
    <property type="molecule type" value="Genomic_DNA"/>
</dbReference>
<feature type="non-terminal residue" evidence="3">
    <location>
        <position position="246"/>
    </location>
</feature>
<sequence length="246" mass="24996">MTSPSGIVDFFVLEAGDYAERLDGAIATGGLRGPDPETLSRYGRALRGTATMARFPAIATLAGAIERVGRAMHDGRLPWSPALAGAITSGVDEVKLLVRAARQWTPEHEARAHARAAELLQYAPAAAPQPAAIAGNAAAYLGGEVSAIATGLMAYLTTGGNEGALSLVLRRARAVQGVATTKDAPPVAEVVAAVERTAATLEARPAGDRAGNAAASELFSAAALVLQRAAGDLRAGRAPDVAAADL</sequence>
<dbReference type="Gene3D" id="1.20.120.160">
    <property type="entry name" value="HPT domain"/>
    <property type="match status" value="1"/>
</dbReference>
<accession>A0A6J4LGP6</accession>
<proteinExistence type="predicted"/>
<name>A0A6J4LGP6_9BACT</name>